<name>A0A0D1YX45_9EURO</name>
<dbReference type="PROSITE" id="PS50035">
    <property type="entry name" value="PLD"/>
    <property type="match status" value="2"/>
</dbReference>
<dbReference type="Gene3D" id="3.30.870.10">
    <property type="entry name" value="Endonuclease Chain A"/>
    <property type="match status" value="2"/>
</dbReference>
<accession>A0A0D1YX45</accession>
<dbReference type="SMART" id="SM00155">
    <property type="entry name" value="PLDc"/>
    <property type="match status" value="2"/>
</dbReference>
<dbReference type="HOGENOM" id="CLU_030268_0_0_1"/>
<dbReference type="OrthoDB" id="9997422at2759"/>
<evidence type="ECO:0000259" key="1">
    <source>
        <dbReference type="PROSITE" id="PS50035"/>
    </source>
</evidence>
<evidence type="ECO:0000313" key="2">
    <source>
        <dbReference type="EMBL" id="KIV86099.1"/>
    </source>
</evidence>
<feature type="domain" description="PLD phosphodiesterase" evidence="1">
    <location>
        <begin position="428"/>
        <end position="455"/>
    </location>
</feature>
<sequence>MQRFGLLTHSQYYYYEHSHLPVAAMLLKAVHMSPSTMEDDSTMPLVARSSPQAFPGFDSDYVREVSEGRRALSTPLLMTTGTGYSIYKSLIIPSIIAANSEVILVTCFWAPSVTRDAINQALKELSAKAMATGSKISVQICFSSSSLAQNMLLPTPKSGQRYAPAAWTKLGLPEQREIPGLNLRVIRKFFWPFGMIHSKYVIVDRRLAIFPSCNVSWERWYEVAVSMKGPVVDHLVSFHRDFWSDEHISPASDYHTEDNTTDIAFAGNADGTIHDPARLDADAVPTTLLPSPHSPTLLPGYLRPRVVISHCPCAPEAPSSYSPTPLLTTTHHLLSTASSSITMLTPNVTEPIVLDLLWAALERGVNVCLWTNSNLMTTEQLVTAGTTTPRCIQTLKSQSRNLRGRLEVFYFDDGPGARRISADELEVTPIKLHAKVTIIDGEKMMIGSGNMDVASWRTSQELGVLLESMELVQKFGKQWKYSDLLKDTD</sequence>
<dbReference type="InterPro" id="IPR025202">
    <property type="entry name" value="PLD-like_dom"/>
</dbReference>
<organism evidence="2 3">
    <name type="scientific">Exophiala sideris</name>
    <dbReference type="NCBI Taxonomy" id="1016849"/>
    <lineage>
        <taxon>Eukaryota</taxon>
        <taxon>Fungi</taxon>
        <taxon>Dikarya</taxon>
        <taxon>Ascomycota</taxon>
        <taxon>Pezizomycotina</taxon>
        <taxon>Eurotiomycetes</taxon>
        <taxon>Chaetothyriomycetidae</taxon>
        <taxon>Chaetothyriales</taxon>
        <taxon>Herpotrichiellaceae</taxon>
        <taxon>Exophiala</taxon>
    </lineage>
</organism>
<dbReference type="PANTHER" id="PTHR21248">
    <property type="entry name" value="CARDIOLIPIN SYNTHASE"/>
    <property type="match status" value="1"/>
</dbReference>
<protein>
    <recommendedName>
        <fullName evidence="1">PLD phosphodiesterase domain-containing protein</fullName>
    </recommendedName>
</protein>
<dbReference type="InterPro" id="IPR001736">
    <property type="entry name" value="PLipase_D/transphosphatidylase"/>
</dbReference>
<dbReference type="CDD" id="cd00138">
    <property type="entry name" value="PLDc_SF"/>
    <property type="match status" value="2"/>
</dbReference>
<feature type="domain" description="PLD phosphodiesterase" evidence="1">
    <location>
        <begin position="192"/>
        <end position="219"/>
    </location>
</feature>
<evidence type="ECO:0000313" key="3">
    <source>
        <dbReference type="Proteomes" id="UP000053599"/>
    </source>
</evidence>
<dbReference type="STRING" id="1016849.A0A0D1YX45"/>
<dbReference type="EMBL" id="KN846951">
    <property type="protein sequence ID" value="KIV86099.1"/>
    <property type="molecule type" value="Genomic_DNA"/>
</dbReference>
<dbReference type="Proteomes" id="UP000053599">
    <property type="component" value="Unassembled WGS sequence"/>
</dbReference>
<dbReference type="AlphaFoldDB" id="A0A0D1YX45"/>
<dbReference type="Pfam" id="PF13091">
    <property type="entry name" value="PLDc_2"/>
    <property type="match status" value="1"/>
</dbReference>
<dbReference type="PANTHER" id="PTHR21248:SF11">
    <property type="entry name" value="PLD PHOSPHODIESTERASE DOMAIN-CONTAINING PROTEIN"/>
    <property type="match status" value="1"/>
</dbReference>
<dbReference type="GO" id="GO:0032049">
    <property type="term" value="P:cardiolipin biosynthetic process"/>
    <property type="evidence" value="ECO:0007669"/>
    <property type="project" value="UniProtKB-ARBA"/>
</dbReference>
<proteinExistence type="predicted"/>
<dbReference type="GO" id="GO:0030572">
    <property type="term" value="F:phosphatidyltransferase activity"/>
    <property type="evidence" value="ECO:0007669"/>
    <property type="project" value="UniProtKB-ARBA"/>
</dbReference>
<gene>
    <name evidence="2" type="ORF">PV11_01734</name>
</gene>
<dbReference type="SUPFAM" id="SSF56024">
    <property type="entry name" value="Phospholipase D/nuclease"/>
    <property type="match status" value="2"/>
</dbReference>
<reference evidence="2 3" key="1">
    <citation type="submission" date="2015-01" db="EMBL/GenBank/DDBJ databases">
        <title>The Genome Sequence of Exophiala sideris CBS121828.</title>
        <authorList>
            <consortium name="The Broad Institute Genomics Platform"/>
            <person name="Cuomo C."/>
            <person name="de Hoog S."/>
            <person name="Gorbushina A."/>
            <person name="Stielow B."/>
            <person name="Teixiera M."/>
            <person name="Abouelleil A."/>
            <person name="Chapman S.B."/>
            <person name="Priest M."/>
            <person name="Young S.K."/>
            <person name="Wortman J."/>
            <person name="Nusbaum C."/>
            <person name="Birren B."/>
        </authorList>
    </citation>
    <scope>NUCLEOTIDE SEQUENCE [LARGE SCALE GENOMIC DNA]</scope>
    <source>
        <strain evidence="2 3">CBS 121828</strain>
    </source>
</reference>